<gene>
    <name evidence="1" type="ORF">Ahy_B03g063319</name>
</gene>
<dbReference type="AlphaFoldDB" id="A0A444ZX00"/>
<proteinExistence type="predicted"/>
<keyword evidence="2" id="KW-1185">Reference proteome</keyword>
<organism evidence="1 2">
    <name type="scientific">Arachis hypogaea</name>
    <name type="common">Peanut</name>
    <dbReference type="NCBI Taxonomy" id="3818"/>
    <lineage>
        <taxon>Eukaryota</taxon>
        <taxon>Viridiplantae</taxon>
        <taxon>Streptophyta</taxon>
        <taxon>Embryophyta</taxon>
        <taxon>Tracheophyta</taxon>
        <taxon>Spermatophyta</taxon>
        <taxon>Magnoliopsida</taxon>
        <taxon>eudicotyledons</taxon>
        <taxon>Gunneridae</taxon>
        <taxon>Pentapetalae</taxon>
        <taxon>rosids</taxon>
        <taxon>fabids</taxon>
        <taxon>Fabales</taxon>
        <taxon>Fabaceae</taxon>
        <taxon>Papilionoideae</taxon>
        <taxon>50 kb inversion clade</taxon>
        <taxon>dalbergioids sensu lato</taxon>
        <taxon>Dalbergieae</taxon>
        <taxon>Pterocarpus clade</taxon>
        <taxon>Arachis</taxon>
    </lineage>
</organism>
<accession>A0A444ZX00</accession>
<evidence type="ECO:0000313" key="2">
    <source>
        <dbReference type="Proteomes" id="UP000289738"/>
    </source>
</evidence>
<dbReference type="EMBL" id="SDMP01000013">
    <property type="protein sequence ID" value="RYR18707.1"/>
    <property type="molecule type" value="Genomic_DNA"/>
</dbReference>
<name>A0A444ZX00_ARAHY</name>
<reference evidence="1 2" key="1">
    <citation type="submission" date="2019-01" db="EMBL/GenBank/DDBJ databases">
        <title>Sequencing of cultivated peanut Arachis hypogaea provides insights into genome evolution and oil improvement.</title>
        <authorList>
            <person name="Chen X."/>
        </authorList>
    </citation>
    <scope>NUCLEOTIDE SEQUENCE [LARGE SCALE GENOMIC DNA]</scope>
    <source>
        <strain evidence="2">cv. Fuhuasheng</strain>
        <tissue evidence="1">Leaves</tissue>
    </source>
</reference>
<evidence type="ECO:0000313" key="1">
    <source>
        <dbReference type="EMBL" id="RYR18707.1"/>
    </source>
</evidence>
<dbReference type="Proteomes" id="UP000289738">
    <property type="component" value="Chromosome B03"/>
</dbReference>
<sequence>MHHVIEVVVGGDGDEGVEVLSGELVLESEVLRRGAVAEGSELREEGGELDVAVDGEDLGVAANVGELVVVAARLDLAAVAAHELGLEICRRRLLLVPRRRILEVDLPRPRRRLAGFRIRSLLVPLPVIVSTELLREPKPDELETHSECFILFVKVFLLPVPNLLAAADKEGRM</sequence>
<protein>
    <submittedName>
        <fullName evidence="1">Uncharacterized protein</fullName>
    </submittedName>
</protein>
<comment type="caution">
    <text evidence="1">The sequence shown here is derived from an EMBL/GenBank/DDBJ whole genome shotgun (WGS) entry which is preliminary data.</text>
</comment>